<dbReference type="Proteomes" id="UP000053776">
    <property type="component" value="Unassembled WGS sequence"/>
</dbReference>
<feature type="compositionally biased region" description="Low complexity" evidence="1">
    <location>
        <begin position="1838"/>
        <end position="1847"/>
    </location>
</feature>
<dbReference type="PANTHER" id="PTHR14418">
    <property type="entry name" value="CONDENSIN COMPLEX SUBUNIT 3-RELATED"/>
    <property type="match status" value="1"/>
</dbReference>
<feature type="compositionally biased region" description="Basic and acidic residues" evidence="1">
    <location>
        <begin position="1707"/>
        <end position="1719"/>
    </location>
</feature>
<dbReference type="PANTHER" id="PTHR14418:SF5">
    <property type="entry name" value="CONDENSIN COMPLEX SUBUNIT 3"/>
    <property type="match status" value="1"/>
</dbReference>
<feature type="region of interest" description="Disordered" evidence="1">
    <location>
        <begin position="871"/>
        <end position="907"/>
    </location>
</feature>
<dbReference type="GO" id="GO:0000793">
    <property type="term" value="C:condensed chromosome"/>
    <property type="evidence" value="ECO:0007669"/>
    <property type="project" value="TreeGrafter"/>
</dbReference>
<feature type="compositionally biased region" description="Basic and acidic residues" evidence="1">
    <location>
        <begin position="1506"/>
        <end position="1525"/>
    </location>
</feature>
<feature type="region of interest" description="Disordered" evidence="1">
    <location>
        <begin position="965"/>
        <end position="984"/>
    </location>
</feature>
<dbReference type="Gene3D" id="1.25.10.10">
    <property type="entry name" value="Leucine-rich Repeat Variant"/>
    <property type="match status" value="1"/>
</dbReference>
<feature type="region of interest" description="Disordered" evidence="1">
    <location>
        <begin position="612"/>
        <end position="701"/>
    </location>
</feature>
<evidence type="ECO:0000313" key="2">
    <source>
        <dbReference type="EMBL" id="KMZ93975.1"/>
    </source>
</evidence>
<proteinExistence type="predicted"/>
<dbReference type="InterPro" id="IPR011989">
    <property type="entry name" value="ARM-like"/>
</dbReference>
<dbReference type="GO" id="GO:0000796">
    <property type="term" value="C:condensin complex"/>
    <property type="evidence" value="ECO:0007669"/>
    <property type="project" value="InterPro"/>
</dbReference>
<dbReference type="OrthoDB" id="27187at2759"/>
<feature type="compositionally biased region" description="Basic and acidic residues" evidence="1">
    <location>
        <begin position="1901"/>
        <end position="1913"/>
    </location>
</feature>
<dbReference type="EMBL" id="KQ235028">
    <property type="protein sequence ID" value="KMZ93975.1"/>
    <property type="molecule type" value="Genomic_DNA"/>
</dbReference>
<accession>A0A0J9TEQ5</accession>
<protein>
    <recommendedName>
        <fullName evidence="4">Merozoite organizing protein</fullName>
    </recommendedName>
</protein>
<feature type="region of interest" description="Disordered" evidence="1">
    <location>
        <begin position="1156"/>
        <end position="1178"/>
    </location>
</feature>
<feature type="compositionally biased region" description="Basic and acidic residues" evidence="1">
    <location>
        <begin position="1"/>
        <end position="14"/>
    </location>
</feature>
<feature type="compositionally biased region" description="Low complexity" evidence="1">
    <location>
        <begin position="15"/>
        <end position="32"/>
    </location>
</feature>
<gene>
    <name evidence="2" type="ORF">PVMG_03142</name>
</gene>
<dbReference type="SUPFAM" id="SSF48371">
    <property type="entry name" value="ARM repeat"/>
    <property type="match status" value="1"/>
</dbReference>
<organism evidence="2 3">
    <name type="scientific">Plasmodium vivax Mauritania I</name>
    <dbReference type="NCBI Taxonomy" id="1035515"/>
    <lineage>
        <taxon>Eukaryota</taxon>
        <taxon>Sar</taxon>
        <taxon>Alveolata</taxon>
        <taxon>Apicomplexa</taxon>
        <taxon>Aconoidasida</taxon>
        <taxon>Haemosporida</taxon>
        <taxon>Plasmodiidae</taxon>
        <taxon>Plasmodium</taxon>
        <taxon>Plasmodium (Plasmodium)</taxon>
    </lineage>
</organism>
<name>A0A0J9TEQ5_PLAVI</name>
<feature type="region of interest" description="Disordered" evidence="1">
    <location>
        <begin position="1"/>
        <end position="39"/>
    </location>
</feature>
<evidence type="ECO:0000313" key="3">
    <source>
        <dbReference type="Proteomes" id="UP000053776"/>
    </source>
</evidence>
<dbReference type="GO" id="GO:0007076">
    <property type="term" value="P:mitotic chromosome condensation"/>
    <property type="evidence" value="ECO:0007669"/>
    <property type="project" value="InterPro"/>
</dbReference>
<feature type="region of interest" description="Disordered" evidence="1">
    <location>
        <begin position="1698"/>
        <end position="1725"/>
    </location>
</feature>
<feature type="region of interest" description="Disordered" evidence="1">
    <location>
        <begin position="1463"/>
        <end position="1526"/>
    </location>
</feature>
<feature type="compositionally biased region" description="Gly residues" evidence="1">
    <location>
        <begin position="168"/>
        <end position="183"/>
    </location>
</feature>
<sequence>MKEHRVKKAGEAAKAKGSAKGNAVKAKGNAVKAKGHAGEGGSSLVNLKIKNENIHVKNIVRTIHYVYNNRYDSETGFSYIKDILKNIIKGNVYDVEHKRYVNEHCIYELCARIALNMVRSNAKDENFNKMMDFLFDILYYCDVLLSERASRRGGRSASAGVSSVSGVSGVGGTGSTGSTTGGGEAGQEYELIAKLWNRLLDNIFIKDRKQRINLCRIVKALVKKACALQIDVSNKLCKKHVNIFLSLLNDKDHNIRILCLNILEPFQDFNTTASYLRCLDDSHNAVRIHAIKNIAIYADEANGGTNGRNNYDHLIILKSFLVRINDTNPNVRISVYEKLKSHYFFIPSDMKFELLLCGLNDKDNSVRQSCYGMVIHWVQHFDDKLENLLLHLINSDIDNDLIVEQICKIHLNSVRNGVIRSGSIELGSTQGRSSDVNATEEATERLSSSCRNELRGEDKGRKSHSGDGTPHNGDANSPYGEAWYSHCINNLFLLNAAELYMLRVYVQHFCDEQEKEKIDALKVINAVYYYMHLSRFNERVYYNRKNYINCVENNESDQADNLHLFCTCGKGKTDVKQLEEDRKRRFMETSLFDDEFCDKCMYYRAVQNSTEGVNGQADGTEGVNRQADGTEGVNRQADGTEGGVNRQADGTEGVNRQADGTEGVNSHADGASANHADGNSASHADGTSVNQENGGGANDPGEHVLINEDNINENYNYICNMKNLLLICKYLDIIETYQVEKILQCCSTVLLRGPLREVIIKCMLNNTGVNYYKLQKGHITCAYWLSSSYVYACLELLRQMVYIKNKNCHVNDVEISLTNQILGIISEIKEPFENPESESPFAVDPVNFAEEGKRQGETRLEGSTLASTRLEGSTLASTRLEGSPRNGSESSPKLAAKEQGAKQTEGNPLGALFSTILNVENDSIFEIIRKKKLNTLSIEHLLILCRKMQHKLDVTEAKIKDLTEMDRERSAEEVGSPKGDDQKERSSHSLFAFHDQIRLHTQIFLKQITMLSLLRLELKRRWLRILFILECFLCKSKSHCSFDSALREFPNELLLPALNFCCSIMPEWDDKEIEDQFYDIIVSKCLGNWCMYICKDDELKKQIYAYKTAIVDTCDVLNNCLLSIESIHEKVCPSVYQKANIDLMAHAERGVNKSGAVGNAGQATSQEEEANQRTANDEDGSSQLIFYEYNPPNESLLNYFATNQNAWYEYKELLEKLEINSLRCEIYICVLGDLLMTHPNLNNDEMIIDAIENIWSYLSGTVNTSKYIQSICLRVFCKLLLTEYLGNHIYRLSNEEMHKMVRRSSTKLRALFEMCFLISPSTYNCVQDFKKISTFNITNINAHDKLFLFSVFSMYPSMSETNLLVFHFTFEEVLLKTCDGVLKHKLKTINYTNILTFIIFTILHKANIHFLVAHFPKYIKSLLLVIIEKGVALTSRSNIVELVYKIIQIYLFHDLGRVRGGEAAETGTDAASPADGESANTGGALEPREGKKRGRKKKNAAPLEESNEKKEADKREPTLKTHTNFEVEMEQAGRAAQEEKSQKGENKNFTIFFKSALIDVNTTIKDLKTFFVLINFCMHSSDIIKSKNEIKLCEALKDCLQKKIDEVRTYFVQRNLVVGAPSGGEPPMGNTNTLLDVAQMDALKEESIYEEIINEYVNYIGTLPQRRFSYPVVPRGVDGCNGEEMSAEEIMEQIGHAANGQRPRGGTSDDVRTDNHPFGDRPNGSYARLFEKTANLALKAKYPPGEPGIEHKETQDEFIDANEEASCSIQNSFETIDEVKKFSSPLDDLLDVGSAPRLAAARSDETVLQHGGGGSTRGGCSREEAIEEAVEDAKEEVAQASAQAAAEEPAEETPLREDPPNGGSAKRDRRNSPRKLTELNISSSEESPEEGDPPSSMNDFESVRDAADFDDHSSGGSGSSTHSNDSTAMVFKRLNRLKRTSYTNVVSK</sequence>
<feature type="compositionally biased region" description="Basic residues" evidence="1">
    <location>
        <begin position="1490"/>
        <end position="1499"/>
    </location>
</feature>
<feature type="region of interest" description="Disordered" evidence="1">
    <location>
        <begin position="428"/>
        <end position="473"/>
    </location>
</feature>
<feature type="compositionally biased region" description="Low complexity" evidence="1">
    <location>
        <begin position="155"/>
        <end position="167"/>
    </location>
</feature>
<feature type="compositionally biased region" description="Polar residues" evidence="1">
    <location>
        <begin position="677"/>
        <end position="692"/>
    </location>
</feature>
<reference evidence="2 3" key="1">
    <citation type="submission" date="2011-08" db="EMBL/GenBank/DDBJ databases">
        <title>The Genome Sequence of Plasmodium vivax Mauritania I.</title>
        <authorList>
            <consortium name="The Broad Institute Genome Sequencing Platform"/>
            <consortium name="The Broad Institute Genome Sequencing Center for Infectious Disease"/>
            <person name="Neafsey D."/>
            <person name="Carlton J."/>
            <person name="Barnwell J."/>
            <person name="Collins W."/>
            <person name="Escalante A."/>
            <person name="Mullikin J."/>
            <person name="Saul A."/>
            <person name="Guigo R."/>
            <person name="Camara F."/>
            <person name="Young S.K."/>
            <person name="Zeng Q."/>
            <person name="Gargeya S."/>
            <person name="Fitzgerald M."/>
            <person name="Haas B."/>
            <person name="Abouelleil A."/>
            <person name="Alvarado L."/>
            <person name="Arachchi H.M."/>
            <person name="Berlin A."/>
            <person name="Brown A."/>
            <person name="Chapman S.B."/>
            <person name="Chen Z."/>
            <person name="Dunbar C."/>
            <person name="Freedman E."/>
            <person name="Gearin G."/>
            <person name="Gellesch M."/>
            <person name="Goldberg J."/>
            <person name="Griggs A."/>
            <person name="Gujja S."/>
            <person name="Heiman D."/>
            <person name="Howarth C."/>
            <person name="Larson L."/>
            <person name="Lui A."/>
            <person name="MacDonald P.J.P."/>
            <person name="Montmayeur A."/>
            <person name="Murphy C."/>
            <person name="Neiman D."/>
            <person name="Pearson M."/>
            <person name="Priest M."/>
            <person name="Roberts A."/>
            <person name="Saif S."/>
            <person name="Shea T."/>
            <person name="Shenoy N."/>
            <person name="Sisk P."/>
            <person name="Stolte C."/>
            <person name="Sykes S."/>
            <person name="Wortman J."/>
            <person name="Nusbaum C."/>
            <person name="Birren B."/>
        </authorList>
    </citation>
    <scope>NUCLEOTIDE SEQUENCE [LARGE SCALE GENOMIC DNA]</scope>
    <source>
        <strain evidence="2 3">Mauritania I</strain>
    </source>
</reference>
<dbReference type="InterPro" id="IPR016024">
    <property type="entry name" value="ARM-type_fold"/>
</dbReference>
<feature type="compositionally biased region" description="Polar residues" evidence="1">
    <location>
        <begin position="428"/>
        <end position="437"/>
    </location>
</feature>
<feature type="region of interest" description="Disordered" evidence="1">
    <location>
        <begin position="1801"/>
        <end position="1928"/>
    </location>
</feature>
<evidence type="ECO:0000256" key="1">
    <source>
        <dbReference type="SAM" id="MobiDB-lite"/>
    </source>
</evidence>
<feature type="region of interest" description="Disordered" evidence="1">
    <location>
        <begin position="155"/>
        <end position="183"/>
    </location>
</feature>
<dbReference type="InterPro" id="IPR027165">
    <property type="entry name" value="CND3"/>
</dbReference>
<evidence type="ECO:0008006" key="4">
    <source>
        <dbReference type="Google" id="ProtNLM"/>
    </source>
</evidence>